<evidence type="ECO:0008006" key="3">
    <source>
        <dbReference type="Google" id="ProtNLM"/>
    </source>
</evidence>
<dbReference type="Pfam" id="PF07394">
    <property type="entry name" value="DUF1501"/>
    <property type="match status" value="1"/>
</dbReference>
<evidence type="ECO:0000313" key="2">
    <source>
        <dbReference type="Proteomes" id="UP001156905"/>
    </source>
</evidence>
<dbReference type="Proteomes" id="UP001156905">
    <property type="component" value="Unassembled WGS sequence"/>
</dbReference>
<evidence type="ECO:0000313" key="1">
    <source>
        <dbReference type="EMBL" id="GLR86277.1"/>
    </source>
</evidence>
<dbReference type="InterPro" id="IPR010869">
    <property type="entry name" value="DUF1501"/>
</dbReference>
<reference evidence="2" key="1">
    <citation type="journal article" date="2019" name="Int. J. Syst. Evol. Microbiol.">
        <title>The Global Catalogue of Microorganisms (GCM) 10K type strain sequencing project: providing services to taxonomists for standard genome sequencing and annotation.</title>
        <authorList>
            <consortium name="The Broad Institute Genomics Platform"/>
            <consortium name="The Broad Institute Genome Sequencing Center for Infectious Disease"/>
            <person name="Wu L."/>
            <person name="Ma J."/>
        </authorList>
    </citation>
    <scope>NUCLEOTIDE SEQUENCE [LARGE SCALE GENOMIC DNA]</scope>
    <source>
        <strain evidence="2">NBRC 102520</strain>
    </source>
</reference>
<protein>
    <recommendedName>
        <fullName evidence="3">DUF1501 domain-containing protein</fullName>
    </recommendedName>
</protein>
<dbReference type="RefSeq" id="WP_284266483.1">
    <property type="nucleotide sequence ID" value="NZ_BSOW01000009.1"/>
</dbReference>
<proteinExistence type="predicted"/>
<gene>
    <name evidence="1" type="ORF">GCM10007857_29880</name>
</gene>
<accession>A0ABQ6AVN9</accession>
<dbReference type="PANTHER" id="PTHR43737:SF1">
    <property type="entry name" value="DUF1501 DOMAIN-CONTAINING PROTEIN"/>
    <property type="match status" value="1"/>
</dbReference>
<dbReference type="EMBL" id="BSOW01000009">
    <property type="protein sequence ID" value="GLR86277.1"/>
    <property type="molecule type" value="Genomic_DNA"/>
</dbReference>
<comment type="caution">
    <text evidence="1">The sequence shown here is derived from an EMBL/GenBank/DDBJ whole genome shotgun (WGS) entry which is preliminary data.</text>
</comment>
<organism evidence="1 2">
    <name type="scientific">Bradyrhizobium iriomotense</name>
    <dbReference type="NCBI Taxonomy" id="441950"/>
    <lineage>
        <taxon>Bacteria</taxon>
        <taxon>Pseudomonadati</taxon>
        <taxon>Pseudomonadota</taxon>
        <taxon>Alphaproteobacteria</taxon>
        <taxon>Hyphomicrobiales</taxon>
        <taxon>Nitrobacteraceae</taxon>
        <taxon>Bradyrhizobium</taxon>
    </lineage>
</organism>
<name>A0ABQ6AVN9_9BRAD</name>
<sequence>MSLANHLPTRRELLIGSGALFAWSQMPKLARAEGRDPRLLVIILRGALDGLGAVAPVGDPDWISLRGERALVLDGKTPALPLDAFFALNPAMPNLHRLYNSRQALIVHATATPYRERSHFDGQDVLESGISKPGAIGSGWLNRALVALESGGRVDPRGSRALGVGAVTPLVVRGSAPVMSWVPQKLLSASEDTQNRLLDLYQHTDPKLAAVLQARMRLASLGGPAGMGDPMSEDPTLMPPGIARVRAYFAEAAGTAARYLARPDGPRVGAMGFVGWDTHIAEGAASGQLFNLLGALDGALASIETNMGAAWHETVVAVVTEFGRTARINGTEGTDHGTGTVAFLTGGALKGGRVIADWPGLKPAQLFEDRDLKPTTDLRAVLKGLLLDHLRVEDSVLASTVFPDSADVAPMSGLVGSG</sequence>
<keyword evidence="2" id="KW-1185">Reference proteome</keyword>
<dbReference type="PANTHER" id="PTHR43737">
    <property type="entry name" value="BLL7424 PROTEIN"/>
    <property type="match status" value="1"/>
</dbReference>